<evidence type="ECO:0000256" key="12">
    <source>
        <dbReference type="ARBA" id="ARBA00023136"/>
    </source>
</evidence>
<accession>A0A6J3MDP9</accession>
<dbReference type="InterPro" id="IPR024960">
    <property type="entry name" value="PEMT/MFAP"/>
</dbReference>
<evidence type="ECO:0000256" key="18">
    <source>
        <dbReference type="HAMAP-Rule" id="MF_03216"/>
    </source>
</evidence>
<keyword evidence="12 18" id="KW-0472">Membrane</keyword>
<evidence type="ECO:0000256" key="14">
    <source>
        <dbReference type="ARBA" id="ARBA00023264"/>
    </source>
</evidence>
<feature type="transmembrane region" description="Helical" evidence="19">
    <location>
        <begin position="156"/>
        <end position="174"/>
    </location>
</feature>
<evidence type="ECO:0000256" key="3">
    <source>
        <dbReference type="ARBA" id="ARBA00022516"/>
    </source>
</evidence>
<dbReference type="GeneID" id="54364039"/>
<comment type="similarity">
    <text evidence="18">Belongs to the class VI-like SAM-binding methyltransferase superfamily. PEMT/PEM2 methyltransferase family.</text>
</comment>
<keyword evidence="10 18" id="KW-0443">Lipid metabolism</keyword>
<keyword evidence="7 18" id="KW-0812">Transmembrane</keyword>
<dbReference type="GO" id="GO:0032259">
    <property type="term" value="P:methylation"/>
    <property type="evidence" value="ECO:0007669"/>
    <property type="project" value="UniProtKB-KW"/>
</dbReference>
<feature type="binding site" evidence="18">
    <location>
        <begin position="99"/>
        <end position="101"/>
    </location>
    <ligand>
        <name>S-adenosyl-L-methionine</name>
        <dbReference type="ChEBI" id="CHEBI:59789"/>
    </ligand>
</feature>
<evidence type="ECO:0000256" key="16">
    <source>
        <dbReference type="ARBA" id="ARBA00052459"/>
    </source>
</evidence>
<keyword evidence="11 18" id="KW-0496">Mitochondrion</keyword>
<keyword evidence="4 18" id="KW-0489">Methyltransferase</keyword>
<dbReference type="GO" id="GO:0000773">
    <property type="term" value="F:phosphatidyl-N-methylethanolamine N-methyltransferase activity"/>
    <property type="evidence" value="ECO:0007669"/>
    <property type="project" value="UniProtKB-UniRule"/>
</dbReference>
<feature type="topological domain" description="Lumenal" evidence="18">
    <location>
        <begin position="116"/>
        <end position="158"/>
    </location>
</feature>
<organism evidence="21">
    <name type="scientific">Dissoconium aciculare CBS 342.82</name>
    <dbReference type="NCBI Taxonomy" id="1314786"/>
    <lineage>
        <taxon>Eukaryota</taxon>
        <taxon>Fungi</taxon>
        <taxon>Dikarya</taxon>
        <taxon>Ascomycota</taxon>
        <taxon>Pezizomycotina</taxon>
        <taxon>Dothideomycetes</taxon>
        <taxon>Dothideomycetidae</taxon>
        <taxon>Mycosphaerellales</taxon>
        <taxon>Dissoconiaceae</taxon>
        <taxon>Dissoconium</taxon>
    </lineage>
</organism>
<dbReference type="AlphaFoldDB" id="A0A6J3MDP9"/>
<feature type="transmembrane region" description="Helical" evidence="19">
    <location>
        <begin position="15"/>
        <end position="32"/>
    </location>
</feature>
<dbReference type="PANTHER" id="PTHR15458:SF5">
    <property type="entry name" value="PHOSPHATIDYLETHANOLAMINE N-METHYLTRANSFERASE"/>
    <property type="match status" value="1"/>
</dbReference>
<evidence type="ECO:0000256" key="4">
    <source>
        <dbReference type="ARBA" id="ARBA00022603"/>
    </source>
</evidence>
<feature type="transmembrane region" description="Helical" evidence="19">
    <location>
        <begin position="84"/>
        <end position="106"/>
    </location>
</feature>
<keyword evidence="6 18" id="KW-0949">S-adenosyl-L-methionine</keyword>
<feature type="transmembrane region" description="Helical" evidence="19">
    <location>
        <begin position="118"/>
        <end position="136"/>
    </location>
</feature>
<evidence type="ECO:0000313" key="21">
    <source>
        <dbReference type="RefSeq" id="XP_033463176.1"/>
    </source>
</evidence>
<comment type="function">
    <text evidence="17 18">Catalyzes the second two steps of the methylation pathway of phosphatidylcholine biosynthesis, the SAM-dependent methylation of phosphatidylmonomethylethanolamine (PMME) to phosphatidyldimethylethanolamine (PDME) and of PDME to phosphatidylcholine (PC).</text>
</comment>
<keyword evidence="14 18" id="KW-1208">Phospholipid metabolism</keyword>
<feature type="transmembrane region" description="Helical" evidence="19">
    <location>
        <begin position="52"/>
        <end position="72"/>
    </location>
</feature>
<dbReference type="UniPathway" id="UPA00753"/>
<comment type="catalytic activity">
    <reaction evidence="16 18">
        <text>a 1,2-diacyl-sn-glycero-3-phospho-N-methylethanolamine + S-adenosyl-L-methionine = a 1,2-diacyl-sn-glycero-3-phospho-N,N-dimethylethanolamine + S-adenosyl-L-homocysteine + H(+)</text>
        <dbReference type="Rhea" id="RHEA:32735"/>
        <dbReference type="ChEBI" id="CHEBI:15378"/>
        <dbReference type="ChEBI" id="CHEBI:57856"/>
        <dbReference type="ChEBI" id="CHEBI:59789"/>
        <dbReference type="ChEBI" id="CHEBI:64572"/>
        <dbReference type="ChEBI" id="CHEBI:64573"/>
        <dbReference type="EC" id="2.1.1.71"/>
    </reaction>
</comment>
<evidence type="ECO:0000256" key="11">
    <source>
        <dbReference type="ARBA" id="ARBA00023128"/>
    </source>
</evidence>
<keyword evidence="5 18" id="KW-0808">Transferase</keyword>
<evidence type="ECO:0000256" key="17">
    <source>
        <dbReference type="ARBA" id="ARBA00056845"/>
    </source>
</evidence>
<dbReference type="GO" id="GO:0031966">
    <property type="term" value="C:mitochondrial membrane"/>
    <property type="evidence" value="ECO:0007669"/>
    <property type="project" value="UniProtKB-SubCell"/>
</dbReference>
<dbReference type="PIRSF" id="PIRSF005444">
    <property type="entry name" value="PEMT"/>
    <property type="match status" value="1"/>
</dbReference>
<dbReference type="EC" id="2.1.1.71" evidence="18"/>
<evidence type="ECO:0000256" key="6">
    <source>
        <dbReference type="ARBA" id="ARBA00022691"/>
    </source>
</evidence>
<evidence type="ECO:0000256" key="10">
    <source>
        <dbReference type="ARBA" id="ARBA00023098"/>
    </source>
</evidence>
<feature type="intramembrane region" description="Helical" evidence="18">
    <location>
        <begin position="13"/>
        <end position="33"/>
    </location>
</feature>
<dbReference type="GO" id="GO:0005789">
    <property type="term" value="C:endoplasmic reticulum membrane"/>
    <property type="evidence" value="ECO:0007669"/>
    <property type="project" value="UniProtKB-SubCell"/>
</dbReference>
<protein>
    <recommendedName>
        <fullName evidence="18">Phosphatidyl-N-methylethanolamine N-methyltransferase</fullName>
        <ecNumber evidence="18">2.1.1.71</ecNumber>
    </recommendedName>
    <alternativeName>
        <fullName evidence="18">Phospholipid methyltransferase</fullName>
        <shortName evidence="18">PLMT</shortName>
    </alternativeName>
</protein>
<dbReference type="Proteomes" id="UP000504637">
    <property type="component" value="Unplaced"/>
</dbReference>
<comment type="pathway">
    <text evidence="1 18">Phospholipid metabolism; phosphatidylcholine biosynthesis.</text>
</comment>
<reference evidence="21" key="2">
    <citation type="submission" date="2020-04" db="EMBL/GenBank/DDBJ databases">
        <authorList>
            <consortium name="NCBI Genome Project"/>
        </authorList>
    </citation>
    <scope>NUCLEOTIDE SEQUENCE</scope>
    <source>
        <strain evidence="21">CBS 342.82</strain>
    </source>
</reference>
<evidence type="ECO:0000256" key="19">
    <source>
        <dbReference type="SAM" id="Phobius"/>
    </source>
</evidence>
<comment type="subcellular location">
    <subcellularLocation>
        <location evidence="18">Endoplasmic reticulum membrane</location>
        <topology evidence="18">Multi-pass membrane protein</topology>
    </subcellularLocation>
    <subcellularLocation>
        <location evidence="18">Mitochondrion membrane</location>
        <topology evidence="18">Multi-pass membrane protein</topology>
    </subcellularLocation>
</comment>
<keyword evidence="13 18" id="KW-0594">Phospholipid biosynthesis</keyword>
<dbReference type="InterPro" id="IPR007318">
    <property type="entry name" value="Phopholipid_MeTrfase"/>
</dbReference>
<feature type="topological domain" description="Lumenal" evidence="18">
    <location>
        <begin position="34"/>
        <end position="45"/>
    </location>
</feature>
<reference evidence="21" key="3">
    <citation type="submission" date="2025-08" db="UniProtKB">
        <authorList>
            <consortium name="RefSeq"/>
        </authorList>
    </citation>
    <scope>IDENTIFICATION</scope>
    <source>
        <strain evidence="21">CBS 342.82</strain>
    </source>
</reference>
<dbReference type="Pfam" id="PF04191">
    <property type="entry name" value="PEMT"/>
    <property type="match status" value="1"/>
</dbReference>
<evidence type="ECO:0000313" key="20">
    <source>
        <dbReference type="Proteomes" id="UP000504637"/>
    </source>
</evidence>
<dbReference type="PANTHER" id="PTHR15458">
    <property type="entry name" value="PHOSPHATIDYLETHANOLAMINE N-METHYLTRANSFERASE"/>
    <property type="match status" value="1"/>
</dbReference>
<feature type="topological domain" description="Lumenal" evidence="18">
    <location>
        <begin position="1"/>
        <end position="12"/>
    </location>
</feature>
<comment type="pathway">
    <text evidence="2">Lipid metabolism.</text>
</comment>
<proteinExistence type="inferred from homology"/>
<comment type="catalytic activity">
    <reaction evidence="15">
        <text>a 1,2-diacyl-sn-glycero-3-phospho-N,N-dimethylethanolamine + S-adenosyl-L-methionine = a 1,2-diacyl-sn-glycero-3-phosphocholine + S-adenosyl-L-homocysteine + H(+)</text>
        <dbReference type="Rhea" id="RHEA:32739"/>
        <dbReference type="ChEBI" id="CHEBI:15378"/>
        <dbReference type="ChEBI" id="CHEBI:57643"/>
        <dbReference type="ChEBI" id="CHEBI:57856"/>
        <dbReference type="ChEBI" id="CHEBI:59789"/>
        <dbReference type="ChEBI" id="CHEBI:64572"/>
        <dbReference type="EC" id="2.1.1.71"/>
    </reaction>
</comment>
<feature type="binding site" evidence="18">
    <location>
        <begin position="181"/>
        <end position="182"/>
    </location>
    <ligand>
        <name>S-adenosyl-L-methionine</name>
        <dbReference type="ChEBI" id="CHEBI:59789"/>
    </ligand>
</feature>
<sequence>MTSIAEYVDLSQPSFWIAVACIVFNPTFWNTAARLEYSNKTITNLAGGNARYGCYGLAVAIFFLGLFRDALYEQALRAQPSHPALLGFVSQALAVGLVLSGNVLVLSSMWALGVTGTYLGDYFGILMDHIVTGFPFNVTASPMYYGSTMSFLGTALWYGKPAGVVLSVVVLVVYKIALAFEDPFTAEIYAKREREQGKKKL</sequence>
<evidence type="ECO:0000256" key="8">
    <source>
        <dbReference type="ARBA" id="ARBA00022824"/>
    </source>
</evidence>
<evidence type="ECO:0000256" key="5">
    <source>
        <dbReference type="ARBA" id="ARBA00022679"/>
    </source>
</evidence>
<keyword evidence="3 18" id="KW-0444">Lipid biosynthesis</keyword>
<evidence type="ECO:0000256" key="15">
    <source>
        <dbReference type="ARBA" id="ARBA00051252"/>
    </source>
</evidence>
<evidence type="ECO:0000256" key="7">
    <source>
        <dbReference type="ARBA" id="ARBA00022692"/>
    </source>
</evidence>
<evidence type="ECO:0000256" key="1">
    <source>
        <dbReference type="ARBA" id="ARBA00004969"/>
    </source>
</evidence>
<feature type="topological domain" description="Cytoplasmic" evidence="18">
    <location>
        <begin position="180"/>
        <end position="201"/>
    </location>
</feature>
<evidence type="ECO:0000256" key="2">
    <source>
        <dbReference type="ARBA" id="ARBA00005189"/>
    </source>
</evidence>
<evidence type="ECO:0000256" key="9">
    <source>
        <dbReference type="ARBA" id="ARBA00022989"/>
    </source>
</evidence>
<dbReference type="PROSITE" id="PS51599">
    <property type="entry name" value="SAM_PEMT_PEM2"/>
    <property type="match status" value="1"/>
</dbReference>
<keyword evidence="9 18" id="KW-1133">Transmembrane helix</keyword>
<evidence type="ECO:0000256" key="13">
    <source>
        <dbReference type="ARBA" id="ARBA00023209"/>
    </source>
</evidence>
<keyword evidence="8 18" id="KW-0256">Endoplasmic reticulum</keyword>
<dbReference type="RefSeq" id="XP_033463176.1">
    <property type="nucleotide sequence ID" value="XM_033606239.1"/>
</dbReference>
<dbReference type="OrthoDB" id="8300106at2759"/>
<dbReference type="GO" id="GO:0006656">
    <property type="term" value="P:phosphatidylcholine biosynthetic process"/>
    <property type="evidence" value="ECO:0007669"/>
    <property type="project" value="UniProtKB-UniRule"/>
</dbReference>
<dbReference type="FunFam" id="1.20.120.1630:FF:000005">
    <property type="entry name" value="Phosphatidylethanolamine N-methyltransferase"/>
    <property type="match status" value="1"/>
</dbReference>
<reference evidence="21" key="1">
    <citation type="submission" date="2020-01" db="EMBL/GenBank/DDBJ databases">
        <authorList>
            <consortium name="DOE Joint Genome Institute"/>
            <person name="Haridas S."/>
            <person name="Albert R."/>
            <person name="Binder M."/>
            <person name="Bloem J."/>
            <person name="Labutti K."/>
            <person name="Salamov A."/>
            <person name="Andreopoulos B."/>
            <person name="Baker S.E."/>
            <person name="Barry K."/>
            <person name="Bills G."/>
            <person name="Bluhm B.H."/>
            <person name="Cannon C."/>
            <person name="Castanera R."/>
            <person name="Culley D.E."/>
            <person name="Daum C."/>
            <person name="Ezra D."/>
            <person name="Gonzalez J.B."/>
            <person name="Henrissat B."/>
            <person name="Kuo A."/>
            <person name="Liang C."/>
            <person name="Lipzen A."/>
            <person name="Lutzoni F."/>
            <person name="Magnuson J."/>
            <person name="Mondo S."/>
            <person name="Nolan M."/>
            <person name="Ohm R."/>
            <person name="Pangilinan J."/>
            <person name="Park H.-J."/>
            <person name="Ramirez L."/>
            <person name="Alfaro M."/>
            <person name="Sun H."/>
            <person name="Tritt A."/>
            <person name="Yoshinaga Y."/>
            <person name="Zwiers L.-H."/>
            <person name="Turgeon B.G."/>
            <person name="Goodwin S.B."/>
            <person name="Spatafora J.W."/>
            <person name="Crous P.W."/>
            <person name="Grigoriev I.V."/>
        </authorList>
    </citation>
    <scope>NUCLEOTIDE SEQUENCE</scope>
    <source>
        <strain evidence="21">CBS 342.82</strain>
    </source>
</reference>
<gene>
    <name evidence="21" type="ORF">K489DRAFT_386594</name>
</gene>
<dbReference type="HAMAP" id="MF_03216">
    <property type="entry name" value="PLMT"/>
    <property type="match status" value="1"/>
</dbReference>
<dbReference type="Gene3D" id="1.20.120.1630">
    <property type="match status" value="1"/>
</dbReference>
<feature type="topological domain" description="Cytoplasmic" evidence="18">
    <location>
        <begin position="68"/>
        <end position="94"/>
    </location>
</feature>
<name>A0A6J3MDP9_9PEZI</name>
<keyword evidence="20" id="KW-1185">Reference proteome</keyword>